<dbReference type="Proteomes" id="UP000239872">
    <property type="component" value="Unassembled WGS sequence"/>
</dbReference>
<evidence type="ECO:0000256" key="4">
    <source>
        <dbReference type="ARBA" id="ARBA00022801"/>
    </source>
</evidence>
<evidence type="ECO:0000256" key="3">
    <source>
        <dbReference type="ARBA" id="ARBA00022670"/>
    </source>
</evidence>
<keyword evidence="3" id="KW-0645">Protease</keyword>
<dbReference type="PANTHER" id="PTHR10381:SF70">
    <property type="entry name" value="ATP-DEPENDENT CLP PROTEASE PROTEOLYTIC SUBUNIT"/>
    <property type="match status" value="1"/>
</dbReference>
<keyword evidence="7" id="KW-0472">Membrane</keyword>
<comment type="caution">
    <text evidence="8">The sequence shown here is derived from an EMBL/GenBank/DDBJ whole genome shotgun (WGS) entry which is preliminary data.</text>
</comment>
<dbReference type="GO" id="GO:0004252">
    <property type="term" value="F:serine-type endopeptidase activity"/>
    <property type="evidence" value="ECO:0007669"/>
    <property type="project" value="InterPro"/>
</dbReference>
<dbReference type="InterPro" id="IPR029045">
    <property type="entry name" value="ClpP/crotonase-like_dom_sf"/>
</dbReference>
<evidence type="ECO:0000313" key="8">
    <source>
        <dbReference type="EMBL" id="PQJ09506.1"/>
    </source>
</evidence>
<evidence type="ECO:0000313" key="9">
    <source>
        <dbReference type="Proteomes" id="UP000239872"/>
    </source>
</evidence>
<proteinExistence type="inferred from homology"/>
<protein>
    <recommendedName>
        <fullName evidence="6">ATP-dependent Clp protease proteolytic subunit</fullName>
    </recommendedName>
</protein>
<dbReference type="GO" id="GO:0009368">
    <property type="term" value="C:endopeptidase Clp complex"/>
    <property type="evidence" value="ECO:0007669"/>
    <property type="project" value="TreeGrafter"/>
</dbReference>
<keyword evidence="7" id="KW-1133">Transmembrane helix</keyword>
<keyword evidence="4" id="KW-0378">Hydrolase</keyword>
<dbReference type="NCBIfam" id="NF045542">
    <property type="entry name" value="Clp_rel_HeadMat"/>
    <property type="match status" value="1"/>
</dbReference>
<evidence type="ECO:0000256" key="1">
    <source>
        <dbReference type="ARBA" id="ARBA00007039"/>
    </source>
</evidence>
<dbReference type="Pfam" id="PF00574">
    <property type="entry name" value="CLP_protease"/>
    <property type="match status" value="1"/>
</dbReference>
<dbReference type="InterPro" id="IPR001907">
    <property type="entry name" value="ClpP"/>
</dbReference>
<dbReference type="GO" id="GO:0051117">
    <property type="term" value="F:ATPase binding"/>
    <property type="evidence" value="ECO:0007669"/>
    <property type="project" value="TreeGrafter"/>
</dbReference>
<dbReference type="GO" id="GO:0006515">
    <property type="term" value="P:protein quality control for misfolded or incompletely synthesized proteins"/>
    <property type="evidence" value="ECO:0007669"/>
    <property type="project" value="TreeGrafter"/>
</dbReference>
<dbReference type="PRINTS" id="PR00127">
    <property type="entry name" value="CLPPROTEASEP"/>
</dbReference>
<dbReference type="PANTHER" id="PTHR10381">
    <property type="entry name" value="ATP-DEPENDENT CLP PROTEASE PROTEOLYTIC SUBUNIT"/>
    <property type="match status" value="1"/>
</dbReference>
<evidence type="ECO:0000256" key="5">
    <source>
        <dbReference type="ARBA" id="ARBA00022825"/>
    </source>
</evidence>
<dbReference type="Gene3D" id="3.90.226.10">
    <property type="entry name" value="2-enoyl-CoA Hydratase, Chain A, domain 1"/>
    <property type="match status" value="1"/>
</dbReference>
<comment type="similarity">
    <text evidence="1 6">Belongs to the peptidase S14 family.</text>
</comment>
<keyword evidence="5" id="KW-0720">Serine protease</keyword>
<name>A0A2S7SSI7_9BACT</name>
<gene>
    <name evidence="8" type="ORF">CJD36_019905</name>
</gene>
<accession>A0A2S7SSI7</accession>
<dbReference type="GO" id="GO:0004176">
    <property type="term" value="F:ATP-dependent peptidase activity"/>
    <property type="evidence" value="ECO:0007669"/>
    <property type="project" value="InterPro"/>
</dbReference>
<reference evidence="8 9" key="1">
    <citation type="submission" date="2018-01" db="EMBL/GenBank/DDBJ databases">
        <title>A novel member of the phylum Bacteroidetes isolated from glacier ice.</title>
        <authorList>
            <person name="Liu Q."/>
            <person name="Xin Y.-H."/>
        </authorList>
    </citation>
    <scope>NUCLEOTIDE SEQUENCE [LARGE SCALE GENOMIC DNA]</scope>
    <source>
        <strain evidence="8 9">RB1R16</strain>
    </source>
</reference>
<evidence type="ECO:0000256" key="6">
    <source>
        <dbReference type="RuleBase" id="RU003567"/>
    </source>
</evidence>
<keyword evidence="7" id="KW-0812">Transmembrane</keyword>
<dbReference type="EMBL" id="PPSL01000006">
    <property type="protein sequence ID" value="PQJ09506.1"/>
    <property type="molecule type" value="Genomic_DNA"/>
</dbReference>
<organism evidence="8 9">
    <name type="scientific">Flavipsychrobacter stenotrophus</name>
    <dbReference type="NCBI Taxonomy" id="2077091"/>
    <lineage>
        <taxon>Bacteria</taxon>
        <taxon>Pseudomonadati</taxon>
        <taxon>Bacteroidota</taxon>
        <taxon>Chitinophagia</taxon>
        <taxon>Chitinophagales</taxon>
        <taxon>Chitinophagaceae</taxon>
        <taxon>Flavipsychrobacter</taxon>
    </lineage>
</organism>
<evidence type="ECO:0000256" key="7">
    <source>
        <dbReference type="SAM" id="Phobius"/>
    </source>
</evidence>
<dbReference type="CDD" id="cd07016">
    <property type="entry name" value="S14_ClpP_1"/>
    <property type="match status" value="1"/>
</dbReference>
<feature type="transmembrane region" description="Helical" evidence="7">
    <location>
        <begin position="78"/>
        <end position="100"/>
    </location>
</feature>
<dbReference type="AlphaFoldDB" id="A0A2S7SSI7"/>
<dbReference type="SUPFAM" id="SSF52096">
    <property type="entry name" value="ClpP/crotonase"/>
    <property type="match status" value="1"/>
</dbReference>
<dbReference type="InterPro" id="IPR023562">
    <property type="entry name" value="ClpP/TepA"/>
</dbReference>
<evidence type="ECO:0000256" key="2">
    <source>
        <dbReference type="ARBA" id="ARBA00022490"/>
    </source>
</evidence>
<keyword evidence="9" id="KW-1185">Reference proteome</keyword>
<keyword evidence="2" id="KW-0963">Cytoplasm</keyword>
<sequence>MPGATRSIRRMVPTELPEILLYGVIDSEMSLAFAVEIAWLKKQGFTEYNLRINSKGGETSDGVAMYTVQRSCGMICNVYIDGVAASMASVLAFAGAKLYMSKYARLMMHKPIGGAFGTAADLRAKADYVDGIEKDMCEVYSRRTGKPTEEVMAEFLNGKDNFYTATQAMDAKLIDGVYDGEEMEMPADSDLDADGIYMLFQDKQSKIKTEVNMDMIQLEFDAELGKMLGTGVSASSDSASIKGAIKALHARATKYDTVSAELKTLRKENVTNQVIAMLTEAKKDKKISVAEYDVLAEQYEENPDALEKLLKARGVFTSVTSQIRQADKEGVFSQEVTNMVGKGWDALMQTGEMADLKKLSPEAYAQMKEARYGVK</sequence>